<evidence type="ECO:0000313" key="9">
    <source>
        <dbReference type="Proteomes" id="UP000245423"/>
    </source>
</evidence>
<dbReference type="SUPFAM" id="SSF159800">
    <property type="entry name" value="PrpR receptor domain-like"/>
    <property type="match status" value="1"/>
</dbReference>
<feature type="domain" description="Sigma-54 factor interaction" evidence="6">
    <location>
        <begin position="329"/>
        <end position="559"/>
    </location>
</feature>
<dbReference type="InterPro" id="IPR025944">
    <property type="entry name" value="Sigma_54_int_dom_CS"/>
</dbReference>
<dbReference type="CDD" id="cd00009">
    <property type="entry name" value="AAA"/>
    <property type="match status" value="1"/>
</dbReference>
<dbReference type="Pfam" id="PF06506">
    <property type="entry name" value="PrpR_N"/>
    <property type="match status" value="1"/>
</dbReference>
<dbReference type="PANTHER" id="PTHR32071:SF57">
    <property type="entry name" value="C4-DICARBOXYLATE TRANSPORT TRANSCRIPTIONAL REGULATORY PROTEIN DCTD"/>
    <property type="match status" value="1"/>
</dbReference>
<dbReference type="GO" id="GO:0006355">
    <property type="term" value="P:regulation of DNA-templated transcription"/>
    <property type="evidence" value="ECO:0007669"/>
    <property type="project" value="InterPro"/>
</dbReference>
<evidence type="ECO:0000256" key="3">
    <source>
        <dbReference type="ARBA" id="ARBA00023015"/>
    </source>
</evidence>
<keyword evidence="4" id="KW-0238">DNA-binding</keyword>
<dbReference type="RefSeq" id="WP_005587717.1">
    <property type="nucleotide sequence ID" value="NZ_LT669839.1"/>
</dbReference>
<dbReference type="Gene3D" id="3.40.50.10660">
    <property type="entry name" value="PrpR receptor domain-like"/>
    <property type="match status" value="1"/>
</dbReference>
<dbReference type="Gene3D" id="1.10.10.60">
    <property type="entry name" value="Homeodomain-like"/>
    <property type="match status" value="1"/>
</dbReference>
<dbReference type="InterPro" id="IPR025662">
    <property type="entry name" value="Sigma_54_int_dom_ATP-bd_1"/>
</dbReference>
<dbReference type="CDD" id="cd00130">
    <property type="entry name" value="PAS"/>
    <property type="match status" value="1"/>
</dbReference>
<dbReference type="Gene3D" id="1.10.8.60">
    <property type="match status" value="1"/>
</dbReference>
<dbReference type="PROSITE" id="PS50045">
    <property type="entry name" value="SIGMA54_INTERACT_4"/>
    <property type="match status" value="1"/>
</dbReference>
<dbReference type="InterPro" id="IPR003593">
    <property type="entry name" value="AAA+_ATPase"/>
</dbReference>
<evidence type="ECO:0000256" key="1">
    <source>
        <dbReference type="ARBA" id="ARBA00022741"/>
    </source>
</evidence>
<reference evidence="8 9" key="1">
    <citation type="submission" date="2016-11" db="EMBL/GenBank/DDBJ databases">
        <authorList>
            <person name="Manzoor S."/>
        </authorList>
    </citation>
    <scope>NUCLEOTIDE SEQUENCE [LARGE SCALE GENOMIC DNA]</scope>
    <source>
        <strain evidence="8">Clostridium ultunense strain Esp</strain>
    </source>
</reference>
<dbReference type="GO" id="GO:0000156">
    <property type="term" value="F:phosphorelay response regulator activity"/>
    <property type="evidence" value="ECO:0007669"/>
    <property type="project" value="InterPro"/>
</dbReference>
<sequence>MSINESQHNIIFIATYKKMAEQAELVVKELGIEVEIIQGLNLSDSVQAVRQKNQDNIIDVIITRGGTALKMKEEFNIPVIEIEVTILDILKAVEKAKKHGRRIGVIGFPNIICNISSLSDFLNVDIVEIQINSIQESTEAVKKASQLGVDVIVGDRIAVETAARFGINGQLIATDTYECIIKSFYKAIEIANMKKRQLAKAEELRLITELTHNGIIAIDREGIITLFNAEASRILNIKPEDATNNPVDEIIPEINLTNTLTTKLNIFDEITDIGRKHIVLYKAPILVGEVALGAVATFQTLEQIQFIEKKARKKLSQKGHIAKYTFDSILGKSRIIKDIKDKAKKYSLVDSAILIYGETGTGKEVFAQSIHNHSLRRNGPFVAVNCAALPYSLLESELFGYVKGAFTGARDEGKMGLFEQAHGGTIFLDEIGEIPLKVQARLLRVLQEGQVQRIGDDRIITVDTRIICATNKNLVDLMKSNKFREDLYYRINVLNIELPNLRDRVEDIPIFVNHFIDVKSKEYKKIITSIDDEVILRLSTYSWPGNIRQLENIIERLVVESSDGVITIDDLNNVMEDGMARDMSTLNIDEITKKTVETALRISKNNKTLAAKTLGIDRTTLWRMIKRFNIE</sequence>
<evidence type="ECO:0000256" key="4">
    <source>
        <dbReference type="ARBA" id="ARBA00023125"/>
    </source>
</evidence>
<dbReference type="OrthoDB" id="1711194at2"/>
<keyword evidence="2" id="KW-0067">ATP-binding</keyword>
<keyword evidence="1" id="KW-0547">Nucleotide-binding</keyword>
<dbReference type="SUPFAM" id="SSF55785">
    <property type="entry name" value="PYP-like sensor domain (PAS domain)"/>
    <property type="match status" value="1"/>
</dbReference>
<dbReference type="InterPro" id="IPR025943">
    <property type="entry name" value="Sigma_54_int_dom_ATP-bd_2"/>
</dbReference>
<dbReference type="InterPro" id="IPR000014">
    <property type="entry name" value="PAS"/>
</dbReference>
<dbReference type="InterPro" id="IPR058031">
    <property type="entry name" value="AAA_lid_NorR"/>
</dbReference>
<dbReference type="Gene3D" id="3.30.450.20">
    <property type="entry name" value="PAS domain"/>
    <property type="match status" value="1"/>
</dbReference>
<keyword evidence="5" id="KW-0804">Transcription</keyword>
<organism evidence="8 9">
    <name type="scientific">[Clostridium] ultunense Esp</name>
    <dbReference type="NCBI Taxonomy" id="1288971"/>
    <lineage>
        <taxon>Bacteria</taxon>
        <taxon>Bacillati</taxon>
        <taxon>Bacillota</taxon>
        <taxon>Tissierellia</taxon>
        <taxon>Tissierellales</taxon>
        <taxon>Tepidimicrobiaceae</taxon>
        <taxon>Schnuerera</taxon>
    </lineage>
</organism>
<name>M1ZLL5_9FIRM</name>
<dbReference type="GO" id="GO:0043565">
    <property type="term" value="F:sequence-specific DNA binding"/>
    <property type="evidence" value="ECO:0007669"/>
    <property type="project" value="InterPro"/>
</dbReference>
<dbReference type="Proteomes" id="UP000245423">
    <property type="component" value="Chromosome 1"/>
</dbReference>
<dbReference type="HOGENOM" id="CLU_000445_8_5_9"/>
<dbReference type="InterPro" id="IPR010524">
    <property type="entry name" value="Sig_transdc_resp-reg_PrpR_N"/>
</dbReference>
<dbReference type="SMART" id="SM00382">
    <property type="entry name" value="AAA"/>
    <property type="match status" value="1"/>
</dbReference>
<evidence type="ECO:0000259" key="7">
    <source>
        <dbReference type="PROSITE" id="PS50112"/>
    </source>
</evidence>
<dbReference type="InterPro" id="IPR002197">
    <property type="entry name" value="HTH_Fis"/>
</dbReference>
<dbReference type="GO" id="GO:0005524">
    <property type="term" value="F:ATP binding"/>
    <property type="evidence" value="ECO:0007669"/>
    <property type="project" value="UniProtKB-KW"/>
</dbReference>
<dbReference type="FunFam" id="3.40.50.300:FF:000006">
    <property type="entry name" value="DNA-binding transcriptional regulator NtrC"/>
    <property type="match status" value="1"/>
</dbReference>
<dbReference type="InterPro" id="IPR009057">
    <property type="entry name" value="Homeodomain-like_sf"/>
</dbReference>
<evidence type="ECO:0000259" key="6">
    <source>
        <dbReference type="PROSITE" id="PS50045"/>
    </source>
</evidence>
<evidence type="ECO:0000256" key="5">
    <source>
        <dbReference type="ARBA" id="ARBA00023163"/>
    </source>
</evidence>
<dbReference type="PRINTS" id="PR01590">
    <property type="entry name" value="HTHFIS"/>
</dbReference>
<accession>M1ZLL5</accession>
<dbReference type="InterPro" id="IPR035965">
    <property type="entry name" value="PAS-like_dom_sf"/>
</dbReference>
<evidence type="ECO:0000313" key="8">
    <source>
        <dbReference type="EMBL" id="SHD75911.1"/>
    </source>
</evidence>
<dbReference type="Pfam" id="PF00158">
    <property type="entry name" value="Sigma54_activat"/>
    <property type="match status" value="1"/>
</dbReference>
<protein>
    <submittedName>
        <fullName evidence="8">PAS sensor protein</fullName>
    </submittedName>
</protein>
<dbReference type="PANTHER" id="PTHR32071">
    <property type="entry name" value="TRANSCRIPTIONAL REGULATORY PROTEIN"/>
    <property type="match status" value="1"/>
</dbReference>
<keyword evidence="9" id="KW-1185">Reference proteome</keyword>
<dbReference type="SMART" id="SM00091">
    <property type="entry name" value="PAS"/>
    <property type="match status" value="1"/>
</dbReference>
<feature type="domain" description="PAS" evidence="7">
    <location>
        <begin position="200"/>
        <end position="253"/>
    </location>
</feature>
<dbReference type="Pfam" id="PF25601">
    <property type="entry name" value="AAA_lid_14"/>
    <property type="match status" value="1"/>
</dbReference>
<dbReference type="PROSITE" id="PS00676">
    <property type="entry name" value="SIGMA54_INTERACT_2"/>
    <property type="match status" value="1"/>
</dbReference>
<dbReference type="Gene3D" id="3.40.50.2300">
    <property type="match status" value="1"/>
</dbReference>
<dbReference type="EMBL" id="LT669839">
    <property type="protein sequence ID" value="SHD75911.1"/>
    <property type="molecule type" value="Genomic_DNA"/>
</dbReference>
<dbReference type="Pfam" id="PF00989">
    <property type="entry name" value="PAS"/>
    <property type="match status" value="1"/>
</dbReference>
<dbReference type="PROSITE" id="PS00675">
    <property type="entry name" value="SIGMA54_INTERACT_1"/>
    <property type="match status" value="1"/>
</dbReference>
<dbReference type="Pfam" id="PF02954">
    <property type="entry name" value="HTH_8"/>
    <property type="match status" value="1"/>
</dbReference>
<keyword evidence="3" id="KW-0805">Transcription regulation</keyword>
<dbReference type="AlphaFoldDB" id="M1ZLL5"/>
<dbReference type="InterPro" id="IPR013767">
    <property type="entry name" value="PAS_fold"/>
</dbReference>
<dbReference type="InterPro" id="IPR027417">
    <property type="entry name" value="P-loop_NTPase"/>
</dbReference>
<proteinExistence type="predicted"/>
<dbReference type="PROSITE" id="PS50112">
    <property type="entry name" value="PAS"/>
    <property type="match status" value="1"/>
</dbReference>
<dbReference type="SUPFAM" id="SSF52540">
    <property type="entry name" value="P-loop containing nucleoside triphosphate hydrolases"/>
    <property type="match status" value="1"/>
</dbReference>
<gene>
    <name evidence="8" type="ORF">CUESP1_0525</name>
</gene>
<evidence type="ECO:0000256" key="2">
    <source>
        <dbReference type="ARBA" id="ARBA00022840"/>
    </source>
</evidence>
<dbReference type="Gene3D" id="3.40.50.300">
    <property type="entry name" value="P-loop containing nucleotide triphosphate hydrolases"/>
    <property type="match status" value="1"/>
</dbReference>
<dbReference type="InterPro" id="IPR002078">
    <property type="entry name" value="Sigma_54_int"/>
</dbReference>
<dbReference type="SUPFAM" id="SSF46689">
    <property type="entry name" value="Homeodomain-like"/>
    <property type="match status" value="1"/>
</dbReference>
<dbReference type="PROSITE" id="PS00688">
    <property type="entry name" value="SIGMA54_INTERACT_3"/>
    <property type="match status" value="1"/>
</dbReference>